<proteinExistence type="predicted"/>
<accession>A0ABW6Y172</accession>
<comment type="caution">
    <text evidence="1">The sequence shown here is derived from an EMBL/GenBank/DDBJ whole genome shotgun (WGS) entry which is preliminary data.</text>
</comment>
<gene>
    <name evidence="1" type="ORF">ACFY8C_34110</name>
</gene>
<dbReference type="EMBL" id="JBIBDZ010000013">
    <property type="protein sequence ID" value="MFF5923316.1"/>
    <property type="molecule type" value="Genomic_DNA"/>
</dbReference>
<dbReference type="Proteomes" id="UP001602370">
    <property type="component" value="Unassembled WGS sequence"/>
</dbReference>
<sequence length="102" mass="10832">MASGISRYDGTGIATTTVREADGGERRVRYLRRRAAPRPSAGRPLAVHRVAEGDRLDLVTHRYLGDPLAFWMIADANAALDPDELVGPQAVGTLLAIPAPGG</sequence>
<organism evidence="1 2">
    <name type="scientific">Streptomyces flavochromogenes</name>
    <dbReference type="NCBI Taxonomy" id="68199"/>
    <lineage>
        <taxon>Bacteria</taxon>
        <taxon>Bacillati</taxon>
        <taxon>Actinomycetota</taxon>
        <taxon>Actinomycetes</taxon>
        <taxon>Kitasatosporales</taxon>
        <taxon>Streptomycetaceae</taxon>
        <taxon>Streptomyces</taxon>
    </lineage>
</organism>
<evidence type="ECO:0000313" key="2">
    <source>
        <dbReference type="Proteomes" id="UP001602370"/>
    </source>
</evidence>
<protein>
    <submittedName>
        <fullName evidence="1">LysM domain-containing protein</fullName>
    </submittedName>
</protein>
<evidence type="ECO:0000313" key="1">
    <source>
        <dbReference type="EMBL" id="MFF5923316.1"/>
    </source>
</evidence>
<name>A0ABW6Y172_9ACTN</name>
<keyword evidence="2" id="KW-1185">Reference proteome</keyword>
<dbReference type="RefSeq" id="WP_030319985.1">
    <property type="nucleotide sequence ID" value="NZ_JBIBDZ010000013.1"/>
</dbReference>
<reference evidence="1 2" key="1">
    <citation type="submission" date="2024-10" db="EMBL/GenBank/DDBJ databases">
        <title>The Natural Products Discovery Center: Release of the First 8490 Sequenced Strains for Exploring Actinobacteria Biosynthetic Diversity.</title>
        <authorList>
            <person name="Kalkreuter E."/>
            <person name="Kautsar S.A."/>
            <person name="Yang D."/>
            <person name="Bader C.D."/>
            <person name="Teijaro C.N."/>
            <person name="Fluegel L."/>
            <person name="Davis C.M."/>
            <person name="Simpson J.R."/>
            <person name="Lauterbach L."/>
            <person name="Steele A.D."/>
            <person name="Gui C."/>
            <person name="Meng S."/>
            <person name="Li G."/>
            <person name="Viehrig K."/>
            <person name="Ye F."/>
            <person name="Su P."/>
            <person name="Kiefer A.F."/>
            <person name="Nichols A."/>
            <person name="Cepeda A.J."/>
            <person name="Yan W."/>
            <person name="Fan B."/>
            <person name="Jiang Y."/>
            <person name="Adhikari A."/>
            <person name="Zheng C.-J."/>
            <person name="Schuster L."/>
            <person name="Cowan T.M."/>
            <person name="Smanski M.J."/>
            <person name="Chevrette M.G."/>
            <person name="De Carvalho L.P.S."/>
            <person name="Shen B."/>
        </authorList>
    </citation>
    <scope>NUCLEOTIDE SEQUENCE [LARGE SCALE GENOMIC DNA]</scope>
    <source>
        <strain evidence="1 2">NPDC012605</strain>
    </source>
</reference>